<dbReference type="PANTHER" id="PTHR14222:SF1">
    <property type="entry name" value="CONDENSIN-2 COMPLEX SUBUNIT D3"/>
    <property type="match status" value="1"/>
</dbReference>
<dbReference type="GO" id="GO:0000796">
    <property type="term" value="C:condensin complex"/>
    <property type="evidence" value="ECO:0007669"/>
    <property type="project" value="TreeGrafter"/>
</dbReference>
<feature type="compositionally biased region" description="Basic residues" evidence="7">
    <location>
        <begin position="1350"/>
        <end position="1367"/>
    </location>
</feature>
<dbReference type="OrthoDB" id="10263978at2759"/>
<dbReference type="EMBL" id="NNAY01000187">
    <property type="protein sequence ID" value="OXU30186.1"/>
    <property type="molecule type" value="Genomic_DNA"/>
</dbReference>
<dbReference type="GO" id="GO:0051301">
    <property type="term" value="P:cell division"/>
    <property type="evidence" value="ECO:0007669"/>
    <property type="project" value="UniProtKB-KW"/>
</dbReference>
<keyword evidence="5" id="KW-0539">Nucleus</keyword>
<name>A0A232FHE3_9HYME</name>
<dbReference type="GO" id="GO:0010032">
    <property type="term" value="P:meiotic chromosome condensation"/>
    <property type="evidence" value="ECO:0007669"/>
    <property type="project" value="TreeGrafter"/>
</dbReference>
<evidence type="ECO:0000313" key="10">
    <source>
        <dbReference type="Proteomes" id="UP000215335"/>
    </source>
</evidence>
<dbReference type="InterPro" id="IPR011989">
    <property type="entry name" value="ARM-like"/>
</dbReference>
<evidence type="ECO:0000256" key="2">
    <source>
        <dbReference type="ARBA" id="ARBA00022618"/>
    </source>
</evidence>
<evidence type="ECO:0000256" key="6">
    <source>
        <dbReference type="ARBA" id="ARBA00023306"/>
    </source>
</evidence>
<evidence type="ECO:0000313" key="9">
    <source>
        <dbReference type="EMBL" id="OXU30186.1"/>
    </source>
</evidence>
<dbReference type="Pfam" id="PF12717">
    <property type="entry name" value="Cnd1"/>
    <property type="match status" value="1"/>
</dbReference>
<feature type="region of interest" description="Disordered" evidence="7">
    <location>
        <begin position="1295"/>
        <end position="1367"/>
    </location>
</feature>
<evidence type="ECO:0000256" key="4">
    <source>
        <dbReference type="ARBA" id="ARBA00023067"/>
    </source>
</evidence>
<evidence type="ECO:0000259" key="8">
    <source>
        <dbReference type="Pfam" id="PF12717"/>
    </source>
</evidence>
<comment type="caution">
    <text evidence="9">The sequence shown here is derived from an EMBL/GenBank/DDBJ whole genome shotgun (WGS) entry which is preliminary data.</text>
</comment>
<feature type="domain" description="Condensin complex subunit 1 C-terminal" evidence="8">
    <location>
        <begin position="874"/>
        <end position="1042"/>
    </location>
</feature>
<keyword evidence="3" id="KW-0498">Mitosis</keyword>
<dbReference type="STRING" id="543379.A0A232FHE3"/>
<dbReference type="GO" id="GO:0005634">
    <property type="term" value="C:nucleus"/>
    <property type="evidence" value="ECO:0007669"/>
    <property type="project" value="UniProtKB-SubCell"/>
</dbReference>
<dbReference type="Proteomes" id="UP000215335">
    <property type="component" value="Unassembled WGS sequence"/>
</dbReference>
<gene>
    <name evidence="9" type="ORF">TSAR_007639</name>
</gene>
<keyword evidence="2" id="KW-0132">Cell division</keyword>
<accession>A0A232FHE3</accession>
<dbReference type="PANTHER" id="PTHR14222">
    <property type="entry name" value="CONDENSIN"/>
    <property type="match status" value="1"/>
</dbReference>
<sequence>MDPLQIFDNFKLDTLDEEWSNEVWQGEFIVFPEPPVEYSILLGSEDMELFLKETCDTVKKWIELNRCQDESDQDSRVEVSWQTLTALSINIRGLLAVLGYLIKTGQAAGADEDSRQACLASASLYFTLLSIPGSSTYHVFHPNLYHRAIDTLKMSEHLVEQKKQRITDLESLYLEERPVTMLKSEKKTLVKSLNSILYDLITLFKTFYMKYQADSLEITIMNLVELTKLETEVNHFQEPSKSLGASTTSLSYNAYVALQDLCNPRHGDVEDVITLIMKYLMPHLCPNYLDLPARAANVVWDTIVGFLKNLLISQGSLAEPGMEILIQNLLVQCPDRSEPRQKQATTVAKLFNLCQGEIFIKCIRHLILFAFNNKIPNRIFAQEVIGRLLTELSINVSENQVQVREKVKMVLIGTALSRCMDISSMVRGKAMSVVEALVNNENMTVRDFLNMEEEDKPFPMDEMLLDALEMDVNPLPGPKAFNSMLLQRIKDERALVRKSAVHALQNLVTHFPDLLDIVAPIIGKHCRDPALTVRRDALQALTNLLQKYPLDNRLLGEYIKSVPSRMYDVETKVQEKVLESLQNLVLDKIKPYTVDDNENVQYLLPWNIIRQLTEKKMRKNLSKICDSWVKNGVITNALISKIQSHIGSERDVEAWVLLTALAENTKLMNMDQYFKDYKTIIEGNEFISILKLEVLRHTWQTMGKEYLNNIHAYIFDCLCKFRINLECISLCMDILSVITRHLDKSSGDDMMQSHVVDLMRLAEAQIEQLEEDDEEISDEGIMIYLKAMCTLGHASFLCSESVSESTISIVQGFLLDCETVRMTAHALEKFKATGIVLLGQQAMRDRDLAEEVMPILGSMMARKSTSETLAQAAIRINAAKALADLCIRFTALVEPYLPDMCICMKDPNALVRETIVVIFVQLLLEDFIKVKGSFFYHILTMLSDKDETIRELTIFLIKERLLIKNKTLISQAFIRSIFHYNNCQTRYKFTDRTLRKKEKELLTLPGKKNEQSRRIIYDFMMEHLDPPSKLKILTKLNSEVLEGVSEKFINVKQSAGACVLKDVLYIVANERMHATFGSKMQEEESQDDTAAMIENATNNPLNIIAEGMKKFKLAVMLQTVIKLREFLLAINSPLLIDVSQFLLKFISEFNKDQIAEINENHPDLKKDLDHDISEHRRRPQFSDLEDDSENETATAVDEGIETTEEREDYKSEPVAQSMETDETESIESNVVAQSEVTPKKVERSGLKKKNSSANVSTESKSKEETPRVTPQKLQDIQLNSVPRIVLRRISTLTYPGIKNWMSPPHESSRNSQSSDAGPSTSSGISSNSPSEDMFISSPDFSEPDICTTPKPKKRSRLSKRTSKVQSD</sequence>
<dbReference type="GO" id="GO:0007076">
    <property type="term" value="P:mitotic chromosome condensation"/>
    <property type="evidence" value="ECO:0007669"/>
    <property type="project" value="InterPro"/>
</dbReference>
<proteinExistence type="predicted"/>
<reference evidence="9 10" key="1">
    <citation type="journal article" date="2017" name="Curr. Biol.">
        <title>The Evolution of Venom by Co-option of Single-Copy Genes.</title>
        <authorList>
            <person name="Martinson E.O."/>
            <person name="Mrinalini"/>
            <person name="Kelkar Y.D."/>
            <person name="Chang C.H."/>
            <person name="Werren J.H."/>
        </authorList>
    </citation>
    <scope>NUCLEOTIDE SEQUENCE [LARGE SCALE GENOMIC DNA]</scope>
    <source>
        <strain evidence="9 10">Alberta</strain>
        <tissue evidence="9">Whole body</tissue>
    </source>
</reference>
<protein>
    <recommendedName>
        <fullName evidence="8">Condensin complex subunit 1 C-terminal domain-containing protein</fullName>
    </recommendedName>
</protein>
<dbReference type="InterPro" id="IPR026971">
    <property type="entry name" value="CND1/NCAPD3"/>
</dbReference>
<organism evidence="9 10">
    <name type="scientific">Trichomalopsis sarcophagae</name>
    <dbReference type="NCBI Taxonomy" id="543379"/>
    <lineage>
        <taxon>Eukaryota</taxon>
        <taxon>Metazoa</taxon>
        <taxon>Ecdysozoa</taxon>
        <taxon>Arthropoda</taxon>
        <taxon>Hexapoda</taxon>
        <taxon>Insecta</taxon>
        <taxon>Pterygota</taxon>
        <taxon>Neoptera</taxon>
        <taxon>Endopterygota</taxon>
        <taxon>Hymenoptera</taxon>
        <taxon>Apocrita</taxon>
        <taxon>Proctotrupomorpha</taxon>
        <taxon>Chalcidoidea</taxon>
        <taxon>Pteromalidae</taxon>
        <taxon>Pteromalinae</taxon>
        <taxon>Trichomalopsis</taxon>
    </lineage>
</organism>
<dbReference type="InterPro" id="IPR032682">
    <property type="entry name" value="Cnd1_C"/>
</dbReference>
<keyword evidence="6" id="KW-0131">Cell cycle</keyword>
<evidence type="ECO:0000256" key="1">
    <source>
        <dbReference type="ARBA" id="ARBA00004123"/>
    </source>
</evidence>
<feature type="compositionally biased region" description="Polar residues" evidence="7">
    <location>
        <begin position="1226"/>
        <end position="1236"/>
    </location>
</feature>
<keyword evidence="4" id="KW-0226">DNA condensation</keyword>
<dbReference type="GO" id="GO:0000779">
    <property type="term" value="C:condensed chromosome, centromeric region"/>
    <property type="evidence" value="ECO:0007669"/>
    <property type="project" value="TreeGrafter"/>
</dbReference>
<dbReference type="Gene3D" id="1.25.10.10">
    <property type="entry name" value="Leucine-rich Repeat Variant"/>
    <property type="match status" value="2"/>
</dbReference>
<dbReference type="GO" id="GO:0042393">
    <property type="term" value="F:histone binding"/>
    <property type="evidence" value="ECO:0007669"/>
    <property type="project" value="TreeGrafter"/>
</dbReference>
<evidence type="ECO:0000256" key="7">
    <source>
        <dbReference type="SAM" id="MobiDB-lite"/>
    </source>
</evidence>
<keyword evidence="10" id="KW-1185">Reference proteome</keyword>
<comment type="subcellular location">
    <subcellularLocation>
        <location evidence="1">Nucleus</location>
    </subcellularLocation>
</comment>
<evidence type="ECO:0000256" key="3">
    <source>
        <dbReference type="ARBA" id="ARBA00022776"/>
    </source>
</evidence>
<feature type="region of interest" description="Disordered" evidence="7">
    <location>
        <begin position="1177"/>
        <end position="1274"/>
    </location>
</feature>
<dbReference type="InterPro" id="IPR016024">
    <property type="entry name" value="ARM-type_fold"/>
</dbReference>
<evidence type="ECO:0000256" key="5">
    <source>
        <dbReference type="ARBA" id="ARBA00023242"/>
    </source>
</evidence>
<dbReference type="SUPFAM" id="SSF48371">
    <property type="entry name" value="ARM repeat"/>
    <property type="match status" value="1"/>
</dbReference>
<feature type="compositionally biased region" description="Low complexity" evidence="7">
    <location>
        <begin position="1311"/>
        <end position="1330"/>
    </location>
</feature>